<reference evidence="7 8" key="1">
    <citation type="submission" date="2022-10" db="EMBL/GenBank/DDBJ databases">
        <title>Ruegeria sp. nov., isolated from ocean surface sediments.</title>
        <authorList>
            <person name="He W."/>
            <person name="Xue H.-P."/>
            <person name="Zhang D.-F."/>
        </authorList>
    </citation>
    <scope>NUCLEOTIDE SEQUENCE [LARGE SCALE GENOMIC DNA]</scope>
    <source>
        <strain evidence="7 8">XHP0148</strain>
    </source>
</reference>
<name>A0ABT3ANN3_9RHOB</name>
<keyword evidence="3" id="KW-0285">Flavoprotein</keyword>
<dbReference type="PANTHER" id="PTHR42973:SF39">
    <property type="entry name" value="FAD-BINDING PCMH-TYPE DOMAIN-CONTAINING PROTEIN"/>
    <property type="match status" value="1"/>
</dbReference>
<dbReference type="PROSITE" id="PS00862">
    <property type="entry name" value="OX2_COVAL_FAD"/>
    <property type="match status" value="1"/>
</dbReference>
<dbReference type="Gene3D" id="3.40.462.20">
    <property type="match status" value="1"/>
</dbReference>
<dbReference type="InterPro" id="IPR006094">
    <property type="entry name" value="Oxid_FAD_bind_N"/>
</dbReference>
<evidence type="ECO:0000256" key="3">
    <source>
        <dbReference type="ARBA" id="ARBA00022630"/>
    </source>
</evidence>
<dbReference type="EMBL" id="JAOWLB010000016">
    <property type="protein sequence ID" value="MCV2890278.1"/>
    <property type="molecule type" value="Genomic_DNA"/>
</dbReference>
<evidence type="ECO:0000256" key="2">
    <source>
        <dbReference type="ARBA" id="ARBA00005466"/>
    </source>
</evidence>
<dbReference type="InterPro" id="IPR036318">
    <property type="entry name" value="FAD-bd_PCMH-like_sf"/>
</dbReference>
<dbReference type="InterPro" id="IPR006093">
    <property type="entry name" value="Oxy_OxRdtase_FAD_BS"/>
</dbReference>
<feature type="domain" description="FAD-binding PCMH-type" evidence="6">
    <location>
        <begin position="50"/>
        <end position="220"/>
    </location>
</feature>
<dbReference type="Proteomes" id="UP001320899">
    <property type="component" value="Unassembled WGS sequence"/>
</dbReference>
<keyword evidence="4" id="KW-0274">FAD</keyword>
<evidence type="ECO:0000313" key="8">
    <source>
        <dbReference type="Proteomes" id="UP001320899"/>
    </source>
</evidence>
<accession>A0ABT3ANN3</accession>
<proteinExistence type="inferred from homology"/>
<keyword evidence="5" id="KW-0560">Oxidoreductase</keyword>
<evidence type="ECO:0000259" key="6">
    <source>
        <dbReference type="PROSITE" id="PS51387"/>
    </source>
</evidence>
<dbReference type="SUPFAM" id="SSF56176">
    <property type="entry name" value="FAD-binding/transporter-associated domain-like"/>
    <property type="match status" value="1"/>
</dbReference>
<dbReference type="InterPro" id="IPR012951">
    <property type="entry name" value="BBE"/>
</dbReference>
<dbReference type="RefSeq" id="WP_263829978.1">
    <property type="nucleotide sequence ID" value="NZ_JAOWLB010000016.1"/>
</dbReference>
<dbReference type="InterPro" id="IPR016166">
    <property type="entry name" value="FAD-bd_PCMH"/>
</dbReference>
<sequence length="512" mass="56895">MWAARREAEGSTQGLPAKYAEELQRNILGTVVLPGDPEYNADRMLSNPRFSACPEVIVYCEVEADVAECLRVARALLMAVVVRSGGHSTAGFSSQNGFLIDVSRMNDVCITPEALRAWVGPGTNFGKFNAKLQTYDLHTPGGACPDVCVGGYMQGGGYGFTARIFGMNCDQVEEIRVMLTDGRIVHASADLNPDLFWAVRGGTGSNFGVLLAVKYRLYRGSNFSGFSVRWSMQTDDGTAKAAQSLAWLQENFMRTGAPDTLGYQMIWAFEGPTGQPKEPVLLMRGVYRGSREDLQAVLSPVLDLPGATLQALYDPQPYVDLNRILLSEPYEVPEFPADMTPMPPPEAKISRYVAKPVSADGWKQLLDYFRSSPSPYTIAAMEIYGGAIARMPVRGNAFLHRDVYCDLFFDVFWLTEQEEEQMMQFIKGWEETFAPHWTGQSYQNYPSPDNPGFAEQYWGDNYWLLRLIKGKYDPLNLLRFPQSIAPLEWHPPGPGFPPGFKGFEDPIQAAAG</sequence>
<evidence type="ECO:0000256" key="4">
    <source>
        <dbReference type="ARBA" id="ARBA00022827"/>
    </source>
</evidence>
<protein>
    <submittedName>
        <fullName evidence="7">FAD-binding oxidoreductase</fullName>
    </submittedName>
</protein>
<keyword evidence="8" id="KW-1185">Reference proteome</keyword>
<comment type="caution">
    <text evidence="7">The sequence shown here is derived from an EMBL/GenBank/DDBJ whole genome shotgun (WGS) entry which is preliminary data.</text>
</comment>
<evidence type="ECO:0000256" key="1">
    <source>
        <dbReference type="ARBA" id="ARBA00001974"/>
    </source>
</evidence>
<comment type="similarity">
    <text evidence="2">Belongs to the oxygen-dependent FAD-linked oxidoreductase family.</text>
</comment>
<evidence type="ECO:0000256" key="5">
    <source>
        <dbReference type="ARBA" id="ARBA00023002"/>
    </source>
</evidence>
<dbReference type="InterPro" id="IPR016169">
    <property type="entry name" value="FAD-bd_PCMH_sub2"/>
</dbReference>
<dbReference type="Gene3D" id="3.30.465.10">
    <property type="match status" value="1"/>
</dbReference>
<comment type="cofactor">
    <cofactor evidence="1">
        <name>FAD</name>
        <dbReference type="ChEBI" id="CHEBI:57692"/>
    </cofactor>
</comment>
<dbReference type="PROSITE" id="PS51387">
    <property type="entry name" value="FAD_PCMH"/>
    <property type="match status" value="1"/>
</dbReference>
<dbReference type="Pfam" id="PF01565">
    <property type="entry name" value="FAD_binding_4"/>
    <property type="match status" value="1"/>
</dbReference>
<dbReference type="PANTHER" id="PTHR42973">
    <property type="entry name" value="BINDING OXIDOREDUCTASE, PUTATIVE (AFU_ORTHOLOGUE AFUA_1G17690)-RELATED"/>
    <property type="match status" value="1"/>
</dbReference>
<gene>
    <name evidence="7" type="ORF">OE747_18225</name>
</gene>
<organism evidence="7 8">
    <name type="scientific">Ruegeria aquimaris</name>
    <dbReference type="NCBI Taxonomy" id="2984333"/>
    <lineage>
        <taxon>Bacteria</taxon>
        <taxon>Pseudomonadati</taxon>
        <taxon>Pseudomonadota</taxon>
        <taxon>Alphaproteobacteria</taxon>
        <taxon>Rhodobacterales</taxon>
        <taxon>Roseobacteraceae</taxon>
        <taxon>Ruegeria</taxon>
    </lineage>
</organism>
<dbReference type="Pfam" id="PF08031">
    <property type="entry name" value="BBE"/>
    <property type="match status" value="1"/>
</dbReference>
<dbReference type="InterPro" id="IPR050416">
    <property type="entry name" value="FAD-linked_Oxidoreductase"/>
</dbReference>
<evidence type="ECO:0000313" key="7">
    <source>
        <dbReference type="EMBL" id="MCV2890278.1"/>
    </source>
</evidence>